<feature type="compositionally biased region" description="Basic residues" evidence="1">
    <location>
        <begin position="75"/>
        <end position="88"/>
    </location>
</feature>
<dbReference type="Proteomes" id="UP000324222">
    <property type="component" value="Unassembled WGS sequence"/>
</dbReference>
<sequence length="88" mass="9958">MERLDPLDHVAPGQLGARAGVTGTQSDKRRHSFLPSFREPLSLLRGPRLSLSWASESARGQGRDKPDLPLTSMQTRKRHRPVRHKVRI</sequence>
<accession>A0A5B7GIV7</accession>
<feature type="region of interest" description="Disordered" evidence="1">
    <location>
        <begin position="53"/>
        <end position="88"/>
    </location>
</feature>
<feature type="region of interest" description="Disordered" evidence="1">
    <location>
        <begin position="1"/>
        <end position="34"/>
    </location>
</feature>
<proteinExistence type="predicted"/>
<dbReference type="EMBL" id="VSRR010014793">
    <property type="protein sequence ID" value="MPC57449.1"/>
    <property type="molecule type" value="Genomic_DNA"/>
</dbReference>
<comment type="caution">
    <text evidence="2">The sequence shown here is derived from an EMBL/GenBank/DDBJ whole genome shotgun (WGS) entry which is preliminary data.</text>
</comment>
<keyword evidence="3" id="KW-1185">Reference proteome</keyword>
<gene>
    <name evidence="2" type="ORF">E2C01_051429</name>
</gene>
<name>A0A5B7GIV7_PORTR</name>
<protein>
    <submittedName>
        <fullName evidence="2">Uncharacterized protein</fullName>
    </submittedName>
</protein>
<reference evidence="2 3" key="1">
    <citation type="submission" date="2019-05" db="EMBL/GenBank/DDBJ databases">
        <title>Another draft genome of Portunus trituberculatus and its Hox gene families provides insights of decapod evolution.</title>
        <authorList>
            <person name="Jeong J.-H."/>
            <person name="Song I."/>
            <person name="Kim S."/>
            <person name="Choi T."/>
            <person name="Kim D."/>
            <person name="Ryu S."/>
            <person name="Kim W."/>
        </authorList>
    </citation>
    <scope>NUCLEOTIDE SEQUENCE [LARGE SCALE GENOMIC DNA]</scope>
    <source>
        <tissue evidence="2">Muscle</tissue>
    </source>
</reference>
<evidence type="ECO:0000313" key="2">
    <source>
        <dbReference type="EMBL" id="MPC57449.1"/>
    </source>
</evidence>
<evidence type="ECO:0000256" key="1">
    <source>
        <dbReference type="SAM" id="MobiDB-lite"/>
    </source>
</evidence>
<organism evidence="2 3">
    <name type="scientific">Portunus trituberculatus</name>
    <name type="common">Swimming crab</name>
    <name type="synonym">Neptunus trituberculatus</name>
    <dbReference type="NCBI Taxonomy" id="210409"/>
    <lineage>
        <taxon>Eukaryota</taxon>
        <taxon>Metazoa</taxon>
        <taxon>Ecdysozoa</taxon>
        <taxon>Arthropoda</taxon>
        <taxon>Crustacea</taxon>
        <taxon>Multicrustacea</taxon>
        <taxon>Malacostraca</taxon>
        <taxon>Eumalacostraca</taxon>
        <taxon>Eucarida</taxon>
        <taxon>Decapoda</taxon>
        <taxon>Pleocyemata</taxon>
        <taxon>Brachyura</taxon>
        <taxon>Eubrachyura</taxon>
        <taxon>Portunoidea</taxon>
        <taxon>Portunidae</taxon>
        <taxon>Portuninae</taxon>
        <taxon>Portunus</taxon>
    </lineage>
</organism>
<dbReference type="AlphaFoldDB" id="A0A5B7GIV7"/>
<evidence type="ECO:0000313" key="3">
    <source>
        <dbReference type="Proteomes" id="UP000324222"/>
    </source>
</evidence>